<dbReference type="VEuPathDB" id="FungiDB:TREMEDRAFT_72843"/>
<dbReference type="FunFam" id="3.10.20.90:FF:000023">
    <property type="entry name" value="NEDD8 protein"/>
    <property type="match status" value="1"/>
</dbReference>
<dbReference type="SUPFAM" id="SSF54236">
    <property type="entry name" value="Ubiquitin-like"/>
    <property type="match status" value="1"/>
</dbReference>
<dbReference type="PANTHER" id="PTHR10666">
    <property type="entry name" value="UBIQUITIN"/>
    <property type="match status" value="1"/>
</dbReference>
<dbReference type="InterPro" id="IPR050158">
    <property type="entry name" value="Ubiquitin_ubiquitin-like"/>
</dbReference>
<name>A0A4V1M4Z3_TREME</name>
<dbReference type="OrthoDB" id="419317at2759"/>
<dbReference type="SMART" id="SM00213">
    <property type="entry name" value="UBQ"/>
    <property type="match status" value="1"/>
</dbReference>
<reference evidence="3 4" key="1">
    <citation type="submission" date="2016-06" db="EMBL/GenBank/DDBJ databases">
        <title>Evolution of pathogenesis and genome organization in the Tremellales.</title>
        <authorList>
            <person name="Cuomo C."/>
            <person name="Litvintseva A."/>
            <person name="Heitman J."/>
            <person name="Chen Y."/>
            <person name="Sun S."/>
            <person name="Springer D."/>
            <person name="Dromer F."/>
            <person name="Young S."/>
            <person name="Zeng Q."/>
            <person name="Chapman S."/>
            <person name="Gujja S."/>
            <person name="Saif S."/>
            <person name="Birren B."/>
        </authorList>
    </citation>
    <scope>NUCLEOTIDE SEQUENCE [LARGE SCALE GENOMIC DNA]</scope>
    <source>
        <strain evidence="3 4">ATCC 28783</strain>
    </source>
</reference>
<dbReference type="AlphaFoldDB" id="A0A4V1M4Z3"/>
<dbReference type="InParanoid" id="A0A4V1M4Z3"/>
<comment type="caution">
    <text evidence="3">The sequence shown here is derived from an EMBL/GenBank/DDBJ whole genome shotgun (WGS) entry which is preliminary data.</text>
</comment>
<evidence type="ECO:0000259" key="2">
    <source>
        <dbReference type="PROSITE" id="PS50053"/>
    </source>
</evidence>
<evidence type="ECO:0000313" key="4">
    <source>
        <dbReference type="Proteomes" id="UP000289152"/>
    </source>
</evidence>
<proteinExistence type="predicted"/>
<dbReference type="PROSITE" id="PS50053">
    <property type="entry name" value="UBIQUITIN_2"/>
    <property type="match status" value="1"/>
</dbReference>
<sequence length="77" mass="8384">MLIKVKTLTGKEIELDVQPETKVSKVKENVEEKAGIPPIQQRLIFGGKAMNDEKELGFYGVPAGGVIHLVLALRGGR</sequence>
<dbReference type="PROSITE" id="PS00299">
    <property type="entry name" value="UBIQUITIN_1"/>
    <property type="match status" value="1"/>
</dbReference>
<accession>A0A4V1M4Z3</accession>
<organism evidence="3 4">
    <name type="scientific">Tremella mesenterica</name>
    <name type="common">Jelly fungus</name>
    <dbReference type="NCBI Taxonomy" id="5217"/>
    <lineage>
        <taxon>Eukaryota</taxon>
        <taxon>Fungi</taxon>
        <taxon>Dikarya</taxon>
        <taxon>Basidiomycota</taxon>
        <taxon>Agaricomycotina</taxon>
        <taxon>Tremellomycetes</taxon>
        <taxon>Tremellales</taxon>
        <taxon>Tremellaceae</taxon>
        <taxon>Tremella</taxon>
    </lineage>
</organism>
<dbReference type="Pfam" id="PF00240">
    <property type="entry name" value="ubiquitin"/>
    <property type="match status" value="1"/>
</dbReference>
<dbReference type="InterPro" id="IPR019954">
    <property type="entry name" value="Ubiquitin_CS"/>
</dbReference>
<dbReference type="Proteomes" id="UP000289152">
    <property type="component" value="Unassembled WGS sequence"/>
</dbReference>
<keyword evidence="1" id="KW-0833">Ubl conjugation pathway</keyword>
<keyword evidence="4" id="KW-1185">Reference proteome</keyword>
<feature type="domain" description="Ubiquitin-like" evidence="2">
    <location>
        <begin position="1"/>
        <end position="76"/>
    </location>
</feature>
<dbReference type="FunCoup" id="A0A4V1M4Z3">
    <property type="interactions" value="515"/>
</dbReference>
<dbReference type="InterPro" id="IPR029071">
    <property type="entry name" value="Ubiquitin-like_domsf"/>
</dbReference>
<dbReference type="EMBL" id="SDIL01000004">
    <property type="protein sequence ID" value="RXK42067.1"/>
    <property type="molecule type" value="Genomic_DNA"/>
</dbReference>
<dbReference type="InterPro" id="IPR019956">
    <property type="entry name" value="Ubiquitin_dom"/>
</dbReference>
<gene>
    <name evidence="3" type="ORF">M231_00789</name>
</gene>
<evidence type="ECO:0000256" key="1">
    <source>
        <dbReference type="ARBA" id="ARBA00022786"/>
    </source>
</evidence>
<dbReference type="InterPro" id="IPR000626">
    <property type="entry name" value="Ubiquitin-like_dom"/>
</dbReference>
<evidence type="ECO:0000313" key="3">
    <source>
        <dbReference type="EMBL" id="RXK42067.1"/>
    </source>
</evidence>
<dbReference type="STRING" id="5217.A0A4V1M4Z3"/>
<dbReference type="PRINTS" id="PR00348">
    <property type="entry name" value="UBIQUITIN"/>
</dbReference>
<dbReference type="Gene3D" id="3.10.20.90">
    <property type="entry name" value="Phosphatidylinositol 3-kinase Catalytic Subunit, Chain A, domain 1"/>
    <property type="match status" value="1"/>
</dbReference>
<protein>
    <submittedName>
        <fullName evidence="3">Ubiquitin-like protein Nedd8</fullName>
    </submittedName>
</protein>